<accession>A0A3S6QT54</accession>
<protein>
    <submittedName>
        <fullName evidence="4">Alpha/beta hydrolase</fullName>
    </submittedName>
</protein>
<organism evidence="4 5">
    <name type="scientific">Liquorilactobacillus hordei</name>
    <dbReference type="NCBI Taxonomy" id="468911"/>
    <lineage>
        <taxon>Bacteria</taxon>
        <taxon>Bacillati</taxon>
        <taxon>Bacillota</taxon>
        <taxon>Bacilli</taxon>
        <taxon>Lactobacillales</taxon>
        <taxon>Lactobacillaceae</taxon>
        <taxon>Liquorilactobacillus</taxon>
    </lineage>
</organism>
<dbReference type="EMBL" id="CP018176">
    <property type="protein sequence ID" value="AUJ29465.1"/>
    <property type="molecule type" value="Genomic_DNA"/>
</dbReference>
<dbReference type="Pfam" id="PF00561">
    <property type="entry name" value="Abhydrolase_1"/>
    <property type="match status" value="1"/>
</dbReference>
<dbReference type="SUPFAM" id="SSF53474">
    <property type="entry name" value="alpha/beta-Hydrolases"/>
    <property type="match status" value="1"/>
</dbReference>
<evidence type="ECO:0000313" key="4">
    <source>
        <dbReference type="EMBL" id="AUJ29465.1"/>
    </source>
</evidence>
<keyword evidence="1 4" id="KW-0378">Hydrolase</keyword>
<dbReference type="PANTHER" id="PTHR22946:SF13">
    <property type="entry name" value="ALPHA_BETA HYDROLASE PSOB"/>
    <property type="match status" value="1"/>
</dbReference>
<proteinExistence type="inferred from homology"/>
<name>A0A3S6QT54_9LACO</name>
<dbReference type="PANTHER" id="PTHR22946">
    <property type="entry name" value="DIENELACTONE HYDROLASE DOMAIN-CONTAINING PROTEIN-RELATED"/>
    <property type="match status" value="1"/>
</dbReference>
<dbReference type="RefSeq" id="WP_141053005.1">
    <property type="nucleotide sequence ID" value="NZ_CP018176.1"/>
</dbReference>
<dbReference type="Gene3D" id="3.40.50.1820">
    <property type="entry name" value="alpha/beta hydrolase"/>
    <property type="match status" value="1"/>
</dbReference>
<evidence type="ECO:0000256" key="2">
    <source>
        <dbReference type="ARBA" id="ARBA00038115"/>
    </source>
</evidence>
<dbReference type="Gene3D" id="1.20.1440.110">
    <property type="entry name" value="acylaminoacyl peptidase"/>
    <property type="match status" value="1"/>
</dbReference>
<evidence type="ECO:0000313" key="5">
    <source>
        <dbReference type="Proteomes" id="UP000314960"/>
    </source>
</evidence>
<feature type="domain" description="AB hydrolase-1" evidence="3">
    <location>
        <begin position="139"/>
        <end position="339"/>
    </location>
</feature>
<sequence length="386" mass="43792">MKKKWTTKDFPVGIYQLNHDLSVNFQMNRFYNWSNDDVLLEQMKSLDKADQTYSSLINDFKELGNKALADNQTLRAAMYFRAAEFYLPESDPAKQKLREKFIELSNKFYQIDDKQHFLIPYEDGELSAYLLTSPSPRGTILFINGFDGYIEELTKMMLVYRDAGYNVIYFDGPGQGHALEKNKMPLTSQWEKPVKVILDYFNATEVTAIGMSLGGNLVLHAAAFEKRIKRVVCFDILPSLFNCVTRQLPESLKKQISTDLEKNENGTAINAALNDLMQQSLMVQWAIQQGMHVLGTKTPYAFIKQALTYDTNEISALVNQDVLLLAGQDDHYVALDQLPLQMSTLSNAHSLTARIFTDKEAAANHCQLGNLGLAISTILNWLNQVQ</sequence>
<dbReference type="KEGG" id="lhw:BSQ49_04170"/>
<dbReference type="AlphaFoldDB" id="A0A3S6QT54"/>
<dbReference type="GO" id="GO:0016787">
    <property type="term" value="F:hydrolase activity"/>
    <property type="evidence" value="ECO:0007669"/>
    <property type="project" value="UniProtKB-KW"/>
</dbReference>
<gene>
    <name evidence="4" type="ORF">BSQ49_04170</name>
</gene>
<dbReference type="Proteomes" id="UP000314960">
    <property type="component" value="Chromosome"/>
</dbReference>
<evidence type="ECO:0000256" key="1">
    <source>
        <dbReference type="ARBA" id="ARBA00022801"/>
    </source>
</evidence>
<evidence type="ECO:0000259" key="3">
    <source>
        <dbReference type="Pfam" id="PF00561"/>
    </source>
</evidence>
<comment type="similarity">
    <text evidence="2">Belongs to the AB hydrolase superfamily. FUS2 hydrolase family.</text>
</comment>
<dbReference type="InterPro" id="IPR000073">
    <property type="entry name" value="AB_hydrolase_1"/>
</dbReference>
<dbReference type="InterPro" id="IPR029058">
    <property type="entry name" value="AB_hydrolase_fold"/>
</dbReference>
<reference evidence="4 5" key="1">
    <citation type="submission" date="2016-11" db="EMBL/GenBank/DDBJ databases">
        <title>Interaction between Lactobacillus species and yeast in water kefir.</title>
        <authorList>
            <person name="Behr J."/>
            <person name="Xu D."/>
            <person name="Vogel R.F."/>
        </authorList>
    </citation>
    <scope>NUCLEOTIDE SEQUENCE [LARGE SCALE GENOMIC DNA]</scope>
    <source>
        <strain evidence="4 5">TMW 1.1822</strain>
    </source>
</reference>
<dbReference type="InterPro" id="IPR050261">
    <property type="entry name" value="FrsA_esterase"/>
</dbReference>